<sequence length="140" mass="15289">MLLLLLRLWLSLVPGSSMTYDAIRLPETPSCVRLYLTRSPSFTEPSPCRSWLTWQKTSAPPSDGLMKPKPPSLRQRSSTPVPNHRSPFEVMGRVSHRHQVGTAQAPWCNSHRHRPPPGANAAAGPTPQDGGFEGKATSGA</sequence>
<evidence type="ECO:0000256" key="2">
    <source>
        <dbReference type="SAM" id="SignalP"/>
    </source>
</evidence>
<dbReference type="EMBL" id="HBEG01027958">
    <property type="protein sequence ID" value="CAD8364662.1"/>
    <property type="molecule type" value="Transcribed_RNA"/>
</dbReference>
<feature type="region of interest" description="Disordered" evidence="1">
    <location>
        <begin position="53"/>
        <end position="140"/>
    </location>
</feature>
<feature type="chain" id="PRO_5030690910" description="Secreted protein" evidence="2">
    <location>
        <begin position="20"/>
        <end position="140"/>
    </location>
</feature>
<evidence type="ECO:0008006" key="4">
    <source>
        <dbReference type="Google" id="ProtNLM"/>
    </source>
</evidence>
<gene>
    <name evidence="3" type="ORF">PBAH0796_LOCUS16983</name>
</gene>
<accession>A0A7S0AIR4</accession>
<keyword evidence="2" id="KW-0732">Signal</keyword>
<feature type="signal peptide" evidence="2">
    <location>
        <begin position="1"/>
        <end position="19"/>
    </location>
</feature>
<protein>
    <recommendedName>
        <fullName evidence="4">Secreted protein</fullName>
    </recommendedName>
</protein>
<reference evidence="3" key="1">
    <citation type="submission" date="2021-01" db="EMBL/GenBank/DDBJ databases">
        <authorList>
            <person name="Corre E."/>
            <person name="Pelletier E."/>
            <person name="Niang G."/>
            <person name="Scheremetjew M."/>
            <person name="Finn R."/>
            <person name="Kale V."/>
            <person name="Holt S."/>
            <person name="Cochrane G."/>
            <person name="Meng A."/>
            <person name="Brown T."/>
            <person name="Cohen L."/>
        </authorList>
    </citation>
    <scope>NUCLEOTIDE SEQUENCE</scope>
    <source>
        <strain evidence="3">Pbaha01</strain>
    </source>
</reference>
<proteinExistence type="predicted"/>
<evidence type="ECO:0000256" key="1">
    <source>
        <dbReference type="SAM" id="MobiDB-lite"/>
    </source>
</evidence>
<organism evidence="3">
    <name type="scientific">Pyrodinium bahamense</name>
    <dbReference type="NCBI Taxonomy" id="73915"/>
    <lineage>
        <taxon>Eukaryota</taxon>
        <taxon>Sar</taxon>
        <taxon>Alveolata</taxon>
        <taxon>Dinophyceae</taxon>
        <taxon>Gonyaulacales</taxon>
        <taxon>Pyrocystaceae</taxon>
        <taxon>Pyrodinium</taxon>
    </lineage>
</organism>
<name>A0A7S0AIR4_9DINO</name>
<dbReference type="AlphaFoldDB" id="A0A7S0AIR4"/>
<evidence type="ECO:0000313" key="3">
    <source>
        <dbReference type="EMBL" id="CAD8364662.1"/>
    </source>
</evidence>